<dbReference type="AlphaFoldDB" id="A0A6J5ZKP9"/>
<proteinExistence type="predicted"/>
<sequence length="137" mass="13798">MRYNLSNRSSRFKIVAALSVTLLVASGIAAGGAEAARTLSICRTNGTDYLSIRSSCKSSQTKIKRFSQLVGPRGATGAAGVTGPYGAIGPTGPTGPTGTGMLVGGAECKTGPTGHTGVIAMFENVPGIYTVTCVTTP</sequence>
<organism evidence="1">
    <name type="scientific">freshwater metagenome</name>
    <dbReference type="NCBI Taxonomy" id="449393"/>
    <lineage>
        <taxon>unclassified sequences</taxon>
        <taxon>metagenomes</taxon>
        <taxon>ecological metagenomes</taxon>
    </lineage>
</organism>
<name>A0A6J5ZKP9_9ZZZZ</name>
<protein>
    <submittedName>
        <fullName evidence="1">Unannotated protein</fullName>
    </submittedName>
</protein>
<evidence type="ECO:0000313" key="1">
    <source>
        <dbReference type="EMBL" id="CAB4343171.1"/>
    </source>
</evidence>
<dbReference type="EMBL" id="CAESAJ010000157">
    <property type="protein sequence ID" value="CAB4343171.1"/>
    <property type="molecule type" value="Genomic_DNA"/>
</dbReference>
<accession>A0A6J5ZKP9</accession>
<gene>
    <name evidence="1" type="ORF">UFOPK3770_01151</name>
</gene>
<reference evidence="1" key="1">
    <citation type="submission" date="2020-05" db="EMBL/GenBank/DDBJ databases">
        <authorList>
            <person name="Chiriac C."/>
            <person name="Salcher M."/>
            <person name="Ghai R."/>
            <person name="Kavagutti S V."/>
        </authorList>
    </citation>
    <scope>NUCLEOTIDE SEQUENCE</scope>
</reference>